<dbReference type="SUPFAM" id="SSF50199">
    <property type="entry name" value="Staphylococcal nuclease"/>
    <property type="match status" value="1"/>
</dbReference>
<feature type="domain" description="TNase-like" evidence="1">
    <location>
        <begin position="1"/>
        <end position="121"/>
    </location>
</feature>
<feature type="non-terminal residue" evidence="2">
    <location>
        <position position="166"/>
    </location>
</feature>
<protein>
    <recommendedName>
        <fullName evidence="1">TNase-like domain-containing protein</fullName>
    </recommendedName>
</protein>
<comment type="caution">
    <text evidence="2">The sequence shown here is derived from an EMBL/GenBank/DDBJ whole genome shotgun (WGS) entry which is preliminary data.</text>
</comment>
<evidence type="ECO:0000259" key="1">
    <source>
        <dbReference type="PROSITE" id="PS50830"/>
    </source>
</evidence>
<accession>X0T6I0</accession>
<dbReference type="EMBL" id="BARS01000885">
    <property type="protein sequence ID" value="GAF83792.1"/>
    <property type="molecule type" value="Genomic_DNA"/>
</dbReference>
<evidence type="ECO:0000313" key="2">
    <source>
        <dbReference type="EMBL" id="GAF83792.1"/>
    </source>
</evidence>
<name>X0T6I0_9ZZZZ</name>
<dbReference type="SMART" id="SM00318">
    <property type="entry name" value="SNc"/>
    <property type="match status" value="1"/>
</dbReference>
<proteinExistence type="predicted"/>
<gene>
    <name evidence="2" type="ORF">S01H1_01930</name>
</gene>
<dbReference type="InterPro" id="IPR035437">
    <property type="entry name" value="SNase_OB-fold_sf"/>
</dbReference>
<sequence length="166" mass="18197">MIQVIDGDTIEVFLNEKSYRVRYIGIDSPEIGMSGSEEATEANRGLVEGQILELEKNVSNTDQRGRLLRYVYLSDGTLVNAQLVALGYAVAVAYPPDIKYQEMLKAKQLVAQENGLGLWITPTATATLVREESAAIVVIDPACSQFNAPGNDNENKNEEFVCIGNQ</sequence>
<dbReference type="Gene3D" id="2.40.50.90">
    <property type="match status" value="1"/>
</dbReference>
<reference evidence="2" key="1">
    <citation type="journal article" date="2014" name="Front. Microbiol.">
        <title>High frequency of phylogenetically diverse reductive dehalogenase-homologous genes in deep subseafloor sedimentary metagenomes.</title>
        <authorList>
            <person name="Kawai M."/>
            <person name="Futagami T."/>
            <person name="Toyoda A."/>
            <person name="Takaki Y."/>
            <person name="Nishi S."/>
            <person name="Hori S."/>
            <person name="Arai W."/>
            <person name="Tsubouchi T."/>
            <person name="Morono Y."/>
            <person name="Uchiyama I."/>
            <person name="Ito T."/>
            <person name="Fujiyama A."/>
            <person name="Inagaki F."/>
            <person name="Takami H."/>
        </authorList>
    </citation>
    <scope>NUCLEOTIDE SEQUENCE</scope>
    <source>
        <strain evidence="2">Expedition CK06-06</strain>
    </source>
</reference>
<dbReference type="Pfam" id="PF00565">
    <property type="entry name" value="SNase"/>
    <property type="match status" value="1"/>
</dbReference>
<dbReference type="AlphaFoldDB" id="X0T6I0"/>
<organism evidence="2">
    <name type="scientific">marine sediment metagenome</name>
    <dbReference type="NCBI Taxonomy" id="412755"/>
    <lineage>
        <taxon>unclassified sequences</taxon>
        <taxon>metagenomes</taxon>
        <taxon>ecological metagenomes</taxon>
    </lineage>
</organism>
<dbReference type="InterPro" id="IPR016071">
    <property type="entry name" value="Staphylococal_nuclease_OB-fold"/>
</dbReference>
<dbReference type="PROSITE" id="PS50830">
    <property type="entry name" value="TNASE_3"/>
    <property type="match status" value="1"/>
</dbReference>